<dbReference type="RefSeq" id="WP_052563302.1">
    <property type="nucleotide sequence ID" value="NZ_BAFN01000001.1"/>
</dbReference>
<protein>
    <recommendedName>
        <fullName evidence="4">Putative pterin-4-alpha-carbinolamine dehydratase</fullName>
        <shortName evidence="4">PHS</shortName>
        <ecNumber evidence="4">4.2.1.96</ecNumber>
    </recommendedName>
    <alternativeName>
        <fullName evidence="4">4-alpha-hydroxy-tetrahydropterin dehydratase</fullName>
    </alternativeName>
    <alternativeName>
        <fullName evidence="4">Pterin carbinolamine dehydratase</fullName>
        <shortName evidence="4">PCD</shortName>
    </alternativeName>
</protein>
<comment type="similarity">
    <text evidence="2 4">Belongs to the pterin-4-alpha-carbinolamine dehydratase family.</text>
</comment>
<dbReference type="CDD" id="cd00913">
    <property type="entry name" value="PCD_DCoH_subfamily_a"/>
    <property type="match status" value="1"/>
</dbReference>
<dbReference type="Proteomes" id="UP000032309">
    <property type="component" value="Unassembled WGS sequence"/>
</dbReference>
<comment type="caution">
    <text evidence="5">The sequence shown here is derived from an EMBL/GenBank/DDBJ whole genome shotgun (WGS) entry which is preliminary data.</text>
</comment>
<keyword evidence="3 4" id="KW-0456">Lyase</keyword>
<dbReference type="PANTHER" id="PTHR12599:SF0">
    <property type="entry name" value="PTERIN-4-ALPHA-CARBINOLAMINE DEHYDRATASE"/>
    <property type="match status" value="1"/>
</dbReference>
<evidence type="ECO:0000256" key="1">
    <source>
        <dbReference type="ARBA" id="ARBA00001554"/>
    </source>
</evidence>
<evidence type="ECO:0000313" key="5">
    <source>
        <dbReference type="EMBL" id="GAN33240.1"/>
    </source>
</evidence>
<evidence type="ECO:0000256" key="4">
    <source>
        <dbReference type="HAMAP-Rule" id="MF_00434"/>
    </source>
</evidence>
<proteinExistence type="inferred from homology"/>
<accession>A0ABQ0JX09</accession>
<comment type="catalytic activity">
    <reaction evidence="1 4">
        <text>(4aS,6R)-4a-hydroxy-L-erythro-5,6,7,8-tetrahydrobiopterin = (6R)-L-erythro-6,7-dihydrobiopterin + H2O</text>
        <dbReference type="Rhea" id="RHEA:11920"/>
        <dbReference type="ChEBI" id="CHEBI:15377"/>
        <dbReference type="ChEBI" id="CHEBI:15642"/>
        <dbReference type="ChEBI" id="CHEBI:43120"/>
        <dbReference type="EC" id="4.2.1.96"/>
    </reaction>
</comment>
<dbReference type="PANTHER" id="PTHR12599">
    <property type="entry name" value="PTERIN-4-ALPHA-CARBINOLAMINE DEHYDRATASE"/>
    <property type="match status" value="1"/>
</dbReference>
<evidence type="ECO:0000256" key="3">
    <source>
        <dbReference type="ARBA" id="ARBA00023239"/>
    </source>
</evidence>
<name>A0ABQ0JX09_9BACT</name>
<evidence type="ECO:0000256" key="2">
    <source>
        <dbReference type="ARBA" id="ARBA00006472"/>
    </source>
</evidence>
<organism evidence="5 6">
    <name type="scientific">Candidatus Brocadia sinica JPN1</name>
    <dbReference type="NCBI Taxonomy" id="1197129"/>
    <lineage>
        <taxon>Bacteria</taxon>
        <taxon>Pseudomonadati</taxon>
        <taxon>Planctomycetota</taxon>
        <taxon>Candidatus Brocadiia</taxon>
        <taxon>Candidatus Brocadiales</taxon>
        <taxon>Candidatus Brocadiaceae</taxon>
        <taxon>Candidatus Brocadia</taxon>
    </lineage>
</organism>
<dbReference type="InterPro" id="IPR036428">
    <property type="entry name" value="PCD_sf"/>
</dbReference>
<dbReference type="Gene3D" id="3.30.1360.20">
    <property type="entry name" value="Transcriptional coactivator/pterin dehydratase"/>
    <property type="match status" value="1"/>
</dbReference>
<dbReference type="HAMAP" id="MF_00434">
    <property type="entry name" value="Pterin_4_alpha"/>
    <property type="match status" value="1"/>
</dbReference>
<reference evidence="6" key="1">
    <citation type="journal article" date="2015" name="Genome Announc.">
        <title>Draft Genome Sequence of an Anaerobic Ammonium-Oxidizing Bacterium, "Candidatus Brocadia sinica".</title>
        <authorList>
            <person name="Oshiki M."/>
            <person name="Shinyako-Hata K."/>
            <person name="Satoh H."/>
            <person name="Okabe S."/>
        </authorList>
    </citation>
    <scope>NUCLEOTIDE SEQUENCE [LARGE SCALE GENOMIC DNA]</scope>
    <source>
        <strain evidence="6">JPN1</strain>
    </source>
</reference>
<dbReference type="SUPFAM" id="SSF55248">
    <property type="entry name" value="PCD-like"/>
    <property type="match status" value="1"/>
</dbReference>
<evidence type="ECO:0000313" key="6">
    <source>
        <dbReference type="Proteomes" id="UP000032309"/>
    </source>
</evidence>
<dbReference type="Pfam" id="PF01329">
    <property type="entry name" value="Pterin_4a"/>
    <property type="match status" value="1"/>
</dbReference>
<gene>
    <name evidence="5" type="ORF">BROSI_A1757</name>
</gene>
<dbReference type="EMBL" id="BAFN01000001">
    <property type="protein sequence ID" value="GAN33240.1"/>
    <property type="molecule type" value="Genomic_DNA"/>
</dbReference>
<dbReference type="EC" id="4.2.1.96" evidence="4"/>
<keyword evidence="6" id="KW-1185">Reference proteome</keyword>
<dbReference type="InterPro" id="IPR001533">
    <property type="entry name" value="Pterin_deHydtase"/>
</dbReference>
<sequence>MSELASKKCVPCKGGVPPLKGEALQALQKQVEGWDVVEEHHLFKTFKFSDFRTALDFVNRVGEVAETEGHHPVITLTWGKAEIKIYTHKINGLTESDFILAAKIDTLNK</sequence>